<evidence type="ECO:0000313" key="2">
    <source>
        <dbReference type="EMBL" id="ASJ14422.1"/>
    </source>
</evidence>
<dbReference type="GO" id="GO:0008081">
    <property type="term" value="F:phosphoric diester hydrolase activity"/>
    <property type="evidence" value="ECO:0007669"/>
    <property type="project" value="InterPro"/>
</dbReference>
<dbReference type="PANTHER" id="PTHR46211:SF14">
    <property type="entry name" value="GLYCEROPHOSPHODIESTER PHOSPHODIESTERASE"/>
    <property type="match status" value="1"/>
</dbReference>
<dbReference type="OrthoDB" id="19020at2157"/>
<keyword evidence="3" id="KW-1185">Reference proteome</keyword>
<protein>
    <submittedName>
        <fullName evidence="2">Glycerophosphodiester phosphodiesterase</fullName>
    </submittedName>
</protein>
<proteinExistence type="predicted"/>
<dbReference type="SUPFAM" id="SSF51695">
    <property type="entry name" value="PLC-like phosphodiesterases"/>
    <property type="match status" value="1"/>
</dbReference>
<dbReference type="GeneID" id="33328074"/>
<dbReference type="PROSITE" id="PS51704">
    <property type="entry name" value="GP_PDE"/>
    <property type="match status" value="1"/>
</dbReference>
<dbReference type="KEGG" id="trl:A3L10_04460"/>
<dbReference type="PANTHER" id="PTHR46211">
    <property type="entry name" value="GLYCEROPHOSPHORYL DIESTER PHOSPHODIESTERASE"/>
    <property type="match status" value="1"/>
</dbReference>
<dbReference type="Gene3D" id="3.20.20.190">
    <property type="entry name" value="Phosphatidylinositol (PI) phosphodiesterase"/>
    <property type="match status" value="1"/>
</dbReference>
<name>A0A2Z2N4D1_9EURY</name>
<dbReference type="InterPro" id="IPR030395">
    <property type="entry name" value="GP_PDE_dom"/>
</dbReference>
<reference evidence="2 3" key="1">
    <citation type="submission" date="2016-04" db="EMBL/GenBank/DDBJ databases">
        <title>Complete genome sequence of Thermococcus radiotolerans type strain EJ2.</title>
        <authorList>
            <person name="Oger P.M."/>
        </authorList>
    </citation>
    <scope>NUCLEOTIDE SEQUENCE [LARGE SCALE GENOMIC DNA]</scope>
    <source>
        <strain evidence="2 3">EJ2</strain>
    </source>
</reference>
<feature type="domain" description="GP-PDE" evidence="1">
    <location>
        <begin position="4"/>
        <end position="229"/>
    </location>
</feature>
<dbReference type="AlphaFoldDB" id="A0A2Z2N4D1"/>
<dbReference type="Proteomes" id="UP000250085">
    <property type="component" value="Chromosome"/>
</dbReference>
<dbReference type="InterPro" id="IPR017946">
    <property type="entry name" value="PLC-like_Pdiesterase_TIM-brl"/>
</dbReference>
<organism evidence="2 3">
    <name type="scientific">Thermococcus radiotolerans</name>
    <dbReference type="NCBI Taxonomy" id="187880"/>
    <lineage>
        <taxon>Archaea</taxon>
        <taxon>Methanobacteriati</taxon>
        <taxon>Methanobacteriota</taxon>
        <taxon>Thermococci</taxon>
        <taxon>Thermococcales</taxon>
        <taxon>Thermococcaceae</taxon>
        <taxon>Thermococcus</taxon>
    </lineage>
</organism>
<evidence type="ECO:0000313" key="3">
    <source>
        <dbReference type="Proteomes" id="UP000250085"/>
    </source>
</evidence>
<dbReference type="RefSeq" id="WP_088866575.1">
    <property type="nucleotide sequence ID" value="NZ_CP015106.1"/>
</dbReference>
<accession>A0A2Z2N4D1</accession>
<dbReference type="Pfam" id="PF03009">
    <property type="entry name" value="GDPD"/>
    <property type="match status" value="1"/>
</dbReference>
<gene>
    <name evidence="2" type="ORF">A3L10_04460</name>
</gene>
<evidence type="ECO:0000259" key="1">
    <source>
        <dbReference type="PROSITE" id="PS51704"/>
    </source>
</evidence>
<dbReference type="EMBL" id="CP015106">
    <property type="protein sequence ID" value="ASJ14422.1"/>
    <property type="molecule type" value="Genomic_DNA"/>
</dbReference>
<sequence length="245" mass="27916">MKQPKVLGHRGFRGRLENTLPAFRRALKYADGIEFDIRLTSDGKLVVHHDDSFYADGSRYRLRALSLRELWKLHPLGRLVPTVEEVLRSFPNVFLNADVKEIEAVEGILKLVEEHRALENTVFSSENPEIVKTILRECPECRVGLSIVGYSSVPWIPRLGGMSSIHVPIDAVSYIGYRPLVVLLRTLRRRGLKVYIWNYRMNELAWVPRLLPLADAVISDDPARLRKGFYVRDLSEGGDGDVGTR</sequence>
<dbReference type="GO" id="GO:0006629">
    <property type="term" value="P:lipid metabolic process"/>
    <property type="evidence" value="ECO:0007669"/>
    <property type="project" value="InterPro"/>
</dbReference>